<accession>A0ACB8ZIN6</accession>
<evidence type="ECO:0000313" key="1">
    <source>
        <dbReference type="EMBL" id="KAI3697483.1"/>
    </source>
</evidence>
<dbReference type="EMBL" id="CM042056">
    <property type="protein sequence ID" value="KAI3697483.1"/>
    <property type="molecule type" value="Genomic_DNA"/>
</dbReference>
<comment type="caution">
    <text evidence="1">The sequence shown here is derived from an EMBL/GenBank/DDBJ whole genome shotgun (WGS) entry which is preliminary data.</text>
</comment>
<sequence length="86" mass="9497">MGETYHSNEFYLKSMYLDVQSLEQHPEGPAHLKTTSQALLQMAECPAIVPMALSRWHNRANRKTYGTSQAIVSGDCAKGTIAKAQS</sequence>
<keyword evidence="2" id="KW-1185">Reference proteome</keyword>
<evidence type="ECO:0000313" key="2">
    <source>
        <dbReference type="Proteomes" id="UP001055879"/>
    </source>
</evidence>
<name>A0ACB8ZIN6_ARCLA</name>
<protein>
    <submittedName>
        <fullName evidence="1">Uncharacterized protein</fullName>
    </submittedName>
</protein>
<proteinExistence type="predicted"/>
<reference evidence="2" key="1">
    <citation type="journal article" date="2022" name="Mol. Ecol. Resour.">
        <title>The genomes of chicory, endive, great burdock and yacon provide insights into Asteraceae palaeo-polyploidization history and plant inulin production.</title>
        <authorList>
            <person name="Fan W."/>
            <person name="Wang S."/>
            <person name="Wang H."/>
            <person name="Wang A."/>
            <person name="Jiang F."/>
            <person name="Liu H."/>
            <person name="Zhao H."/>
            <person name="Xu D."/>
            <person name="Zhang Y."/>
        </authorList>
    </citation>
    <scope>NUCLEOTIDE SEQUENCE [LARGE SCALE GENOMIC DNA]</scope>
    <source>
        <strain evidence="2">cv. Niubang</strain>
    </source>
</reference>
<organism evidence="1 2">
    <name type="scientific">Arctium lappa</name>
    <name type="common">Greater burdock</name>
    <name type="synonym">Lappa major</name>
    <dbReference type="NCBI Taxonomy" id="4217"/>
    <lineage>
        <taxon>Eukaryota</taxon>
        <taxon>Viridiplantae</taxon>
        <taxon>Streptophyta</taxon>
        <taxon>Embryophyta</taxon>
        <taxon>Tracheophyta</taxon>
        <taxon>Spermatophyta</taxon>
        <taxon>Magnoliopsida</taxon>
        <taxon>eudicotyledons</taxon>
        <taxon>Gunneridae</taxon>
        <taxon>Pentapetalae</taxon>
        <taxon>asterids</taxon>
        <taxon>campanulids</taxon>
        <taxon>Asterales</taxon>
        <taxon>Asteraceae</taxon>
        <taxon>Carduoideae</taxon>
        <taxon>Cardueae</taxon>
        <taxon>Arctiinae</taxon>
        <taxon>Arctium</taxon>
    </lineage>
</organism>
<reference evidence="1 2" key="2">
    <citation type="journal article" date="2022" name="Mol. Ecol. Resour.">
        <title>The genomes of chicory, endive, great burdock and yacon provide insights into Asteraceae paleo-polyploidization history and plant inulin production.</title>
        <authorList>
            <person name="Fan W."/>
            <person name="Wang S."/>
            <person name="Wang H."/>
            <person name="Wang A."/>
            <person name="Jiang F."/>
            <person name="Liu H."/>
            <person name="Zhao H."/>
            <person name="Xu D."/>
            <person name="Zhang Y."/>
        </authorList>
    </citation>
    <scope>NUCLEOTIDE SEQUENCE [LARGE SCALE GENOMIC DNA]</scope>
    <source>
        <strain evidence="2">cv. Niubang</strain>
    </source>
</reference>
<gene>
    <name evidence="1" type="ORF">L6452_30546</name>
</gene>
<dbReference type="Proteomes" id="UP001055879">
    <property type="component" value="Linkage Group LG10"/>
</dbReference>